<organism evidence="9 10">
    <name type="scientific">Rhodococcus baikonurensis</name>
    <dbReference type="NCBI Taxonomy" id="172041"/>
    <lineage>
        <taxon>Bacteria</taxon>
        <taxon>Bacillati</taxon>
        <taxon>Actinomycetota</taxon>
        <taxon>Actinomycetes</taxon>
        <taxon>Mycobacteriales</taxon>
        <taxon>Nocardiaceae</taxon>
        <taxon>Rhodococcus</taxon>
        <taxon>Rhodococcus erythropolis group</taxon>
    </lineage>
</organism>
<evidence type="ECO:0000259" key="8">
    <source>
        <dbReference type="Pfam" id="PF00107"/>
    </source>
</evidence>
<gene>
    <name evidence="9" type="ORF">ACFFQ6_28070</name>
</gene>
<dbReference type="SUPFAM" id="SSF51735">
    <property type="entry name" value="NAD(P)-binding Rossmann-fold domains"/>
    <property type="match status" value="1"/>
</dbReference>
<dbReference type="InterPro" id="IPR013149">
    <property type="entry name" value="ADH-like_C"/>
</dbReference>
<feature type="transmembrane region" description="Helical" evidence="7">
    <location>
        <begin position="12"/>
        <end position="33"/>
    </location>
</feature>
<evidence type="ECO:0000313" key="10">
    <source>
        <dbReference type="Proteomes" id="UP001589587"/>
    </source>
</evidence>
<dbReference type="Proteomes" id="UP001589587">
    <property type="component" value="Unassembled WGS sequence"/>
</dbReference>
<dbReference type="EMBL" id="JBHMAS010000071">
    <property type="protein sequence ID" value="MFB9783565.1"/>
    <property type="molecule type" value="Genomic_DNA"/>
</dbReference>
<dbReference type="Gene3D" id="3.40.50.720">
    <property type="entry name" value="NAD(P)-binding Rossmann-like Domain"/>
    <property type="match status" value="1"/>
</dbReference>
<evidence type="ECO:0000313" key="9">
    <source>
        <dbReference type="EMBL" id="MFB9783565.1"/>
    </source>
</evidence>
<comment type="similarity">
    <text evidence="2">Belongs to the zinc-containing alcohol dehydrogenase family.</text>
</comment>
<dbReference type="PANTHER" id="PTHR43161:SF9">
    <property type="entry name" value="SORBITOL DEHYDROGENASE"/>
    <property type="match status" value="1"/>
</dbReference>
<dbReference type="Pfam" id="PF00107">
    <property type="entry name" value="ADH_zinc_N"/>
    <property type="match status" value="1"/>
</dbReference>
<dbReference type="PANTHER" id="PTHR43161">
    <property type="entry name" value="SORBITOL DEHYDROGENASE"/>
    <property type="match status" value="1"/>
</dbReference>
<keyword evidence="7" id="KW-0472">Membrane</keyword>
<evidence type="ECO:0000256" key="2">
    <source>
        <dbReference type="ARBA" id="ARBA00008072"/>
    </source>
</evidence>
<keyword evidence="7" id="KW-0812">Transmembrane</keyword>
<evidence type="ECO:0000256" key="1">
    <source>
        <dbReference type="ARBA" id="ARBA00001947"/>
    </source>
</evidence>
<keyword evidence="10" id="KW-1185">Reference proteome</keyword>
<dbReference type="InterPro" id="IPR036291">
    <property type="entry name" value="NAD(P)-bd_dom_sf"/>
</dbReference>
<comment type="caution">
    <text evidence="9">The sequence shown here is derived from an EMBL/GenBank/DDBJ whole genome shotgun (WGS) entry which is preliminary data.</text>
</comment>
<proteinExistence type="inferred from homology"/>
<dbReference type="Gene3D" id="3.90.180.10">
    <property type="entry name" value="Medium-chain alcohol dehydrogenases, catalytic domain"/>
    <property type="match status" value="1"/>
</dbReference>
<keyword evidence="3" id="KW-0479">Metal-binding</keyword>
<accession>A0ABV5XM52</accession>
<feature type="domain" description="Alcohol dehydrogenase-like C-terminal" evidence="8">
    <location>
        <begin position="19"/>
        <end position="139"/>
    </location>
</feature>
<name>A0ABV5XM52_9NOCA</name>
<keyword evidence="5" id="KW-0560">Oxidoreductase</keyword>
<evidence type="ECO:0000256" key="3">
    <source>
        <dbReference type="ARBA" id="ARBA00022723"/>
    </source>
</evidence>
<evidence type="ECO:0000256" key="7">
    <source>
        <dbReference type="SAM" id="Phobius"/>
    </source>
</evidence>
<feature type="region of interest" description="Disordered" evidence="6">
    <location>
        <begin position="149"/>
        <end position="173"/>
    </location>
</feature>
<evidence type="ECO:0000256" key="5">
    <source>
        <dbReference type="ARBA" id="ARBA00023002"/>
    </source>
</evidence>
<keyword evidence="4" id="KW-0862">Zinc</keyword>
<evidence type="ECO:0000256" key="4">
    <source>
        <dbReference type="ARBA" id="ARBA00022833"/>
    </source>
</evidence>
<protein>
    <submittedName>
        <fullName evidence="9">Zinc-binding dehydrogenase</fullName>
    </submittedName>
</protein>
<sequence length="173" mass="18289">MQRVGDIQGKRVVVNGAGPIGCLIIVSALAAGASEICVGDITDRALTIAAELGAHRVVNIAHDETLTPNADIVFEATGVPQALKQCFDCVRPGGKIVQVGMLPAGDISLDPARLVTREVDYLGSFRFLDEITDAVKLLAAGTDLTPMLTHTPSMSATQRPPSVPLSTERFRTR</sequence>
<feature type="compositionally biased region" description="Polar residues" evidence="6">
    <location>
        <begin position="149"/>
        <end position="160"/>
    </location>
</feature>
<evidence type="ECO:0000256" key="6">
    <source>
        <dbReference type="SAM" id="MobiDB-lite"/>
    </source>
</evidence>
<keyword evidence="7" id="KW-1133">Transmembrane helix</keyword>
<comment type="cofactor">
    <cofactor evidence="1">
        <name>Zn(2+)</name>
        <dbReference type="ChEBI" id="CHEBI:29105"/>
    </cofactor>
</comment>
<dbReference type="RefSeq" id="WP_374223447.1">
    <property type="nucleotide sequence ID" value="NZ_JBHMAS010000071.1"/>
</dbReference>
<reference evidence="9 10" key="1">
    <citation type="submission" date="2024-09" db="EMBL/GenBank/DDBJ databases">
        <authorList>
            <person name="Sun Q."/>
            <person name="Mori K."/>
        </authorList>
    </citation>
    <scope>NUCLEOTIDE SEQUENCE [LARGE SCALE GENOMIC DNA]</scope>
    <source>
        <strain evidence="9 10">JCM 11411</strain>
    </source>
</reference>